<proteinExistence type="predicted"/>
<name>A0ABQ8AC27_BRANA</name>
<protein>
    <submittedName>
        <fullName evidence="2">Uncharacterized protein</fullName>
    </submittedName>
</protein>
<dbReference type="Gene3D" id="1.10.510.10">
    <property type="entry name" value="Transferase(Phosphotransferase) domain 1"/>
    <property type="match status" value="1"/>
</dbReference>
<keyword evidence="3" id="KW-1185">Reference proteome</keyword>
<feature type="non-terminal residue" evidence="2">
    <location>
        <position position="1"/>
    </location>
</feature>
<keyword evidence="1" id="KW-0732">Signal</keyword>
<evidence type="ECO:0000313" key="3">
    <source>
        <dbReference type="Proteomes" id="UP000824890"/>
    </source>
</evidence>
<evidence type="ECO:0000313" key="2">
    <source>
        <dbReference type="EMBL" id="KAH0890089.1"/>
    </source>
</evidence>
<comment type="caution">
    <text evidence="2">The sequence shown here is derived from an EMBL/GenBank/DDBJ whole genome shotgun (WGS) entry which is preliminary data.</text>
</comment>
<evidence type="ECO:0000256" key="1">
    <source>
        <dbReference type="SAM" id="SignalP"/>
    </source>
</evidence>
<reference evidence="2 3" key="1">
    <citation type="submission" date="2021-05" db="EMBL/GenBank/DDBJ databases">
        <title>Genome Assembly of Synthetic Allotetraploid Brassica napus Reveals Homoeologous Exchanges between Subgenomes.</title>
        <authorList>
            <person name="Davis J.T."/>
        </authorList>
    </citation>
    <scope>NUCLEOTIDE SEQUENCE [LARGE SCALE GENOMIC DNA]</scope>
    <source>
        <strain evidence="3">cv. Da-Ae</strain>
        <tissue evidence="2">Seedling</tissue>
    </source>
</reference>
<dbReference type="EMBL" id="JAGKQM010000013">
    <property type="protein sequence ID" value="KAH0890089.1"/>
    <property type="molecule type" value="Genomic_DNA"/>
</dbReference>
<dbReference type="Proteomes" id="UP000824890">
    <property type="component" value="Unassembled WGS sequence"/>
</dbReference>
<accession>A0ABQ8AC27</accession>
<feature type="chain" id="PRO_5046029611" evidence="1">
    <location>
        <begin position="20"/>
        <end position="230"/>
    </location>
</feature>
<organism evidence="2 3">
    <name type="scientific">Brassica napus</name>
    <name type="common">Rape</name>
    <dbReference type="NCBI Taxonomy" id="3708"/>
    <lineage>
        <taxon>Eukaryota</taxon>
        <taxon>Viridiplantae</taxon>
        <taxon>Streptophyta</taxon>
        <taxon>Embryophyta</taxon>
        <taxon>Tracheophyta</taxon>
        <taxon>Spermatophyta</taxon>
        <taxon>Magnoliopsida</taxon>
        <taxon>eudicotyledons</taxon>
        <taxon>Gunneridae</taxon>
        <taxon>Pentapetalae</taxon>
        <taxon>rosids</taxon>
        <taxon>malvids</taxon>
        <taxon>Brassicales</taxon>
        <taxon>Brassicaceae</taxon>
        <taxon>Brassiceae</taxon>
        <taxon>Brassica</taxon>
    </lineage>
</organism>
<dbReference type="InterPro" id="IPR011009">
    <property type="entry name" value="Kinase-like_dom_sf"/>
</dbReference>
<sequence length="230" mass="25982">VSLLKLFAVLQWTSGMGDSFLVLQIIEKVSVGQILNLEACFGQWLCHTQDDLHAMADPGSNFTWVKLVIQKEKMNKRCHRCNPIFLCRSASVCTLDSESTRLSEIRNNSYMSKVALLTTCKNDLFTYKVTKKNLFPRLETLPSKWKNATFLSIGSGKGTPQWMAPEVGCVQLWSHLMGANDYFSSMGPSKLYPEDCWQTDPAKRPSFEEIISMTMSLFRKAGSSAQEEED</sequence>
<dbReference type="SUPFAM" id="SSF56112">
    <property type="entry name" value="Protein kinase-like (PK-like)"/>
    <property type="match status" value="1"/>
</dbReference>
<feature type="signal peptide" evidence="1">
    <location>
        <begin position="1"/>
        <end position="19"/>
    </location>
</feature>
<gene>
    <name evidence="2" type="ORF">HID58_052518</name>
</gene>